<dbReference type="PANTHER" id="PTHR31803:SF3">
    <property type="entry name" value="ALTERNATIVE OXIDASE"/>
    <property type="match status" value="1"/>
</dbReference>
<dbReference type="GO" id="GO:0016020">
    <property type="term" value="C:membrane"/>
    <property type="evidence" value="ECO:0007669"/>
    <property type="project" value="UniProtKB-SubCell"/>
</dbReference>
<dbReference type="PANTHER" id="PTHR31803">
    <property type="entry name" value="ALTERNATIVE OXIDASE"/>
    <property type="match status" value="1"/>
</dbReference>
<dbReference type="EMBL" id="PITJ01000447">
    <property type="protein sequence ID" value="TBU02597.1"/>
    <property type="molecule type" value="Genomic_DNA"/>
</dbReference>
<gene>
    <name evidence="14" type="ORF">CWI37_0447p0030</name>
</gene>
<evidence type="ECO:0000256" key="3">
    <source>
        <dbReference type="ARBA" id="ARBA00022448"/>
    </source>
</evidence>
<dbReference type="EC" id="1.-.-.-" evidence="12"/>
<comment type="subcellular location">
    <subcellularLocation>
        <location evidence="1">Membrane</location>
    </subcellularLocation>
</comment>
<keyword evidence="9 12" id="KW-0560">Oxidoreductase</keyword>
<keyword evidence="11 12" id="KW-0472">Membrane</keyword>
<dbReference type="Pfam" id="PF01786">
    <property type="entry name" value="AOX"/>
    <property type="match status" value="1"/>
</dbReference>
<evidence type="ECO:0000256" key="4">
    <source>
        <dbReference type="ARBA" id="ARBA00022660"/>
    </source>
</evidence>
<dbReference type="GO" id="GO:0098803">
    <property type="term" value="C:respiratory chain complex"/>
    <property type="evidence" value="ECO:0007669"/>
    <property type="project" value="UniProtKB-UniRule"/>
</dbReference>
<evidence type="ECO:0000256" key="11">
    <source>
        <dbReference type="ARBA" id="ARBA00023136"/>
    </source>
</evidence>
<dbReference type="AlphaFoldDB" id="A0A4Q9L4X5"/>
<evidence type="ECO:0000256" key="9">
    <source>
        <dbReference type="ARBA" id="ARBA00023002"/>
    </source>
</evidence>
<evidence type="ECO:0000256" key="8">
    <source>
        <dbReference type="ARBA" id="ARBA00022989"/>
    </source>
</evidence>
<keyword evidence="4 12" id="KW-0679">Respiratory chain</keyword>
<dbReference type="InterPro" id="IPR002680">
    <property type="entry name" value="AOX"/>
</dbReference>
<dbReference type="Proteomes" id="UP000292362">
    <property type="component" value="Unassembled WGS sequence"/>
</dbReference>
<evidence type="ECO:0000256" key="7">
    <source>
        <dbReference type="ARBA" id="ARBA00022982"/>
    </source>
</evidence>
<dbReference type="GO" id="GO:0009916">
    <property type="term" value="F:alternative oxidase activity"/>
    <property type="evidence" value="ECO:0007669"/>
    <property type="project" value="UniProtKB-UniRule"/>
</dbReference>
<sequence length="375" mass="44664">MLLKNLLTTKNPFINKESLKDITNGVIHSNNDNSILKGYIAPRRYLEITPINNREYLHKQHPSNNEDITSYKQHPFTHLYNSSYKQHPFNKQDITSYKQHPFTDLYNSSNNQHPFNNIYNSSNNQHPFISQRRFYFPQPVREEFKKKITLTQLKEINYKKDFHFKPQRYSDYISYSLVKGFRFLADLYFRKRYVHRAIVLETVASIPGMVGGLFRHLYSLRRTVDNGTSIQKLLLEAENERQHLLTFLEISKPSFLDTLVIYTGQIFFFSFYFIFYFLFPKSAHRFVGYLEEEAIRSYDMFEEEIKNKNIENVFAPKRAILYWNLPHKARLIDVVRAVRADEAAHRDTNHAFANELECVNDKRCNYKGVNNSKYN</sequence>
<dbReference type="GO" id="GO:0005739">
    <property type="term" value="C:mitochondrion"/>
    <property type="evidence" value="ECO:0007669"/>
    <property type="project" value="TreeGrafter"/>
</dbReference>
<proteinExistence type="inferred from homology"/>
<keyword evidence="3" id="KW-0813">Transport</keyword>
<keyword evidence="10 12" id="KW-0408">Iron</keyword>
<dbReference type="GO" id="GO:0046872">
    <property type="term" value="F:metal ion binding"/>
    <property type="evidence" value="ECO:0007669"/>
    <property type="project" value="UniProtKB-UniRule"/>
</dbReference>
<keyword evidence="6 12" id="KW-0479">Metal-binding</keyword>
<evidence type="ECO:0000256" key="5">
    <source>
        <dbReference type="ARBA" id="ARBA00022692"/>
    </source>
</evidence>
<comment type="similarity">
    <text evidence="2 12">Belongs to the alternative oxidase family.</text>
</comment>
<evidence type="ECO:0000313" key="14">
    <source>
        <dbReference type="EMBL" id="TBU02597.1"/>
    </source>
</evidence>
<comment type="cofactor">
    <cofactor evidence="12">
        <name>Fe cation</name>
        <dbReference type="ChEBI" id="CHEBI:24875"/>
    </cofactor>
    <text evidence="12">Binds 2 iron ions per subunit.</text>
</comment>
<evidence type="ECO:0000256" key="6">
    <source>
        <dbReference type="ARBA" id="ARBA00022723"/>
    </source>
</evidence>
<feature type="transmembrane region" description="Helical" evidence="13">
    <location>
        <begin position="259"/>
        <end position="279"/>
    </location>
</feature>
<accession>A0A4Q9L4X5</accession>
<dbReference type="GO" id="GO:0010230">
    <property type="term" value="P:alternative respiration"/>
    <property type="evidence" value="ECO:0007669"/>
    <property type="project" value="TreeGrafter"/>
</dbReference>
<keyword evidence="5 12" id="KW-0812">Transmembrane</keyword>
<feature type="transmembrane region" description="Helical" evidence="13">
    <location>
        <begin position="198"/>
        <end position="218"/>
    </location>
</feature>
<protein>
    <recommendedName>
        <fullName evidence="12">Alternative oxidase</fullName>
        <ecNumber evidence="12">1.-.-.-</ecNumber>
    </recommendedName>
</protein>
<evidence type="ECO:0000256" key="2">
    <source>
        <dbReference type="ARBA" id="ARBA00008388"/>
    </source>
</evidence>
<dbReference type="VEuPathDB" id="MicrosporidiaDB:CWI37_0447p0030"/>
<keyword evidence="8 13" id="KW-1133">Transmembrane helix</keyword>
<dbReference type="Gene3D" id="1.20.1260.140">
    <property type="entry name" value="Alternative oxidase"/>
    <property type="match status" value="1"/>
</dbReference>
<evidence type="ECO:0000256" key="10">
    <source>
        <dbReference type="ARBA" id="ARBA00023004"/>
    </source>
</evidence>
<comment type="caution">
    <text evidence="14">The sequence shown here is derived from an EMBL/GenBank/DDBJ whole genome shotgun (WGS) entry which is preliminary data.</text>
</comment>
<evidence type="ECO:0000256" key="1">
    <source>
        <dbReference type="ARBA" id="ARBA00004370"/>
    </source>
</evidence>
<dbReference type="InterPro" id="IPR038659">
    <property type="entry name" value="AOX_sf"/>
</dbReference>
<keyword evidence="7 12" id="KW-0249">Electron transport</keyword>
<reference evidence="14 15" key="1">
    <citation type="submission" date="2017-12" db="EMBL/GenBank/DDBJ databases">
        <authorList>
            <person name="Pombert J.-F."/>
            <person name="Haag K.L."/>
            <person name="Ebert D."/>
        </authorList>
    </citation>
    <scope>NUCLEOTIDE SEQUENCE [LARGE SCALE GENOMIC DNA]</scope>
    <source>
        <strain evidence="14">FI-OER-3-3</strain>
    </source>
</reference>
<organism evidence="14 15">
    <name type="scientific">Hamiltosporidium tvaerminnensis</name>
    <dbReference type="NCBI Taxonomy" id="1176355"/>
    <lineage>
        <taxon>Eukaryota</taxon>
        <taxon>Fungi</taxon>
        <taxon>Fungi incertae sedis</taxon>
        <taxon>Microsporidia</taxon>
        <taxon>Dubosqiidae</taxon>
        <taxon>Hamiltosporidium</taxon>
    </lineage>
</organism>
<evidence type="ECO:0000256" key="12">
    <source>
        <dbReference type="RuleBase" id="RU003779"/>
    </source>
</evidence>
<evidence type="ECO:0000256" key="13">
    <source>
        <dbReference type="SAM" id="Phobius"/>
    </source>
</evidence>
<name>A0A4Q9L4X5_9MICR</name>
<evidence type="ECO:0000313" key="15">
    <source>
        <dbReference type="Proteomes" id="UP000292362"/>
    </source>
</evidence>